<feature type="region of interest" description="Disordered" evidence="4">
    <location>
        <begin position="455"/>
        <end position="492"/>
    </location>
</feature>
<dbReference type="GO" id="GO:0005847">
    <property type="term" value="C:mRNA cleavage and polyadenylation specificity factor complex"/>
    <property type="evidence" value="ECO:0007669"/>
    <property type="project" value="TreeGrafter"/>
</dbReference>
<keyword evidence="2" id="KW-0507">mRNA processing</keyword>
<dbReference type="InterPro" id="IPR021850">
    <property type="entry name" value="Symplekin/Pta1"/>
</dbReference>
<evidence type="ECO:0000313" key="7">
    <source>
        <dbReference type="Proteomes" id="UP000478008"/>
    </source>
</evidence>
<proteinExistence type="predicted"/>
<dbReference type="Pfam" id="PF11935">
    <property type="entry name" value="SYMPK_PTA1_N"/>
    <property type="match status" value="1"/>
</dbReference>
<dbReference type="Proteomes" id="UP000478008">
    <property type="component" value="Unassembled WGS sequence"/>
</dbReference>
<organism evidence="6 7">
    <name type="scientific">Dekkera bruxellensis</name>
    <name type="common">Brettanomyces custersii</name>
    <dbReference type="NCBI Taxonomy" id="5007"/>
    <lineage>
        <taxon>Eukaryota</taxon>
        <taxon>Fungi</taxon>
        <taxon>Dikarya</taxon>
        <taxon>Ascomycota</taxon>
        <taxon>Saccharomycotina</taxon>
        <taxon>Pichiomycetes</taxon>
        <taxon>Pichiales</taxon>
        <taxon>Pichiaceae</taxon>
        <taxon>Brettanomyces</taxon>
    </lineage>
</organism>
<dbReference type="GO" id="GO:0006397">
    <property type="term" value="P:mRNA processing"/>
    <property type="evidence" value="ECO:0007669"/>
    <property type="project" value="UniProtKB-KW"/>
</dbReference>
<comment type="subcellular location">
    <subcellularLocation>
        <location evidence="1">Nucleus</location>
    </subcellularLocation>
</comment>
<evidence type="ECO:0000256" key="1">
    <source>
        <dbReference type="ARBA" id="ARBA00004123"/>
    </source>
</evidence>
<feature type="compositionally biased region" description="Acidic residues" evidence="4">
    <location>
        <begin position="482"/>
        <end position="492"/>
    </location>
</feature>
<evidence type="ECO:0000313" key="6">
    <source>
        <dbReference type="EMBL" id="VUG19641.1"/>
    </source>
</evidence>
<dbReference type="InterPro" id="IPR032460">
    <property type="entry name" value="Symplekin/Pta1_N"/>
</dbReference>
<dbReference type="PANTHER" id="PTHR15245:SF20">
    <property type="entry name" value="SYMPLEKIN"/>
    <property type="match status" value="1"/>
</dbReference>
<evidence type="ECO:0000256" key="4">
    <source>
        <dbReference type="SAM" id="MobiDB-lite"/>
    </source>
</evidence>
<gene>
    <name evidence="6" type="ORF">DEBR0S5_07976G</name>
</gene>
<keyword evidence="7" id="KW-1185">Reference proteome</keyword>
<feature type="compositionally biased region" description="Polar residues" evidence="4">
    <location>
        <begin position="462"/>
        <end position="479"/>
    </location>
</feature>
<dbReference type="PANTHER" id="PTHR15245">
    <property type="entry name" value="SYMPLEKIN-RELATED"/>
    <property type="match status" value="1"/>
</dbReference>
<dbReference type="Gene3D" id="1.25.10.10">
    <property type="entry name" value="Leucine-rich Repeat Variant"/>
    <property type="match status" value="1"/>
</dbReference>
<evidence type="ECO:0000256" key="3">
    <source>
        <dbReference type="ARBA" id="ARBA00023242"/>
    </source>
</evidence>
<evidence type="ECO:0000256" key="2">
    <source>
        <dbReference type="ARBA" id="ARBA00022664"/>
    </source>
</evidence>
<reference evidence="6 7" key="1">
    <citation type="submission" date="2019-07" db="EMBL/GenBank/DDBJ databases">
        <authorList>
            <person name="Friedrich A."/>
            <person name="Schacherer J."/>
        </authorList>
    </citation>
    <scope>NUCLEOTIDE SEQUENCE [LARGE SCALE GENOMIC DNA]</scope>
</reference>
<keyword evidence="3" id="KW-0539">Nucleus</keyword>
<evidence type="ECO:0000259" key="5">
    <source>
        <dbReference type="Pfam" id="PF11935"/>
    </source>
</evidence>
<accession>A0A7D9H1L0</accession>
<feature type="domain" description="Symplekin/Pta1 N-terminal" evidence="5">
    <location>
        <begin position="105"/>
        <end position="329"/>
    </location>
</feature>
<dbReference type="EMBL" id="CABFWN010000005">
    <property type="protein sequence ID" value="VUG19641.1"/>
    <property type="molecule type" value="Genomic_DNA"/>
</dbReference>
<protein>
    <submittedName>
        <fullName evidence="6">DEBR0S5_07976g1_1</fullName>
    </submittedName>
</protein>
<name>A0A7D9H1L0_DEKBR</name>
<dbReference type="InterPro" id="IPR011989">
    <property type="entry name" value="ARM-like"/>
</dbReference>
<sequence length="739" mass="84496">MSSTEQEIEARTQQIAEAAKLAFDNNEYFEQVLQTITAISLAQPVEDTTLQLPCIEFIYKVYCLKKIKSFDLRCKCSPKLIDVLCRLILPPSPEERKNRKHNYLIVERCIRILGSSYDLIFYHMIDNPDKEKWLKLCRLRDFIVSKWPSAYPLLPYNRDLDWSRSIGCKNAITRFIGVIIKTHIPPPSPKGKNSDGNAIDISIALVNKDHPFLYNSKIGAEGHLMLGKLFAVLSDDILLPTPVFSTIVSVLMALFRLRHNVISAKFLNYALGYEADLRRSPKFCSDKLKLKLNRRFNDRIDKILISMLLDKGFINRDAKLKTRFENKLHFLVDKANTQRKRGIMNDMTEEDEEVLQHLRKKRKLDKKAVKEKTVDFYNEAKVARDDEYKAIYSLIKPGDPLENFDMSAISADLLSQMVITALRSVEVPKFVKALNIVADRYIEIVTRNDYAAADTQPVVTDPTPSSASSKADTQATASVKQEEDENSESFSDDEVYTVPLPKALNEKRTKEHIKVIIDNFIGLADKTVKEGGEHMTNDNLNKLAISKWKNDSWLKILCRLATRGTNLNGDVSNYIRDNLLAYFEGDIKGRLSGVIEWLNEEYYSAMVKVDDSGSKVKVEDKKEANLAVYLNYTGKILDNLVPFLDVSDRKIFIRLLSELPYLNKDMISKIKSICLDPARVKLGFQSLLYLIMFRPPIFNECIEVLRDMYQEASKSGNESLEGSCVKLLKKYDTKNSYSS</sequence>
<dbReference type="AlphaFoldDB" id="A0A7D9H1L0"/>